<evidence type="ECO:0000256" key="3">
    <source>
        <dbReference type="ARBA" id="ARBA00022833"/>
    </source>
</evidence>
<dbReference type="AlphaFoldDB" id="A0A9E5DLJ9"/>
<dbReference type="PANTHER" id="PTHR39418">
    <property type="entry name" value="DEHYDROGENASE-RELATED"/>
    <property type="match status" value="1"/>
</dbReference>
<evidence type="ECO:0000259" key="4">
    <source>
        <dbReference type="Pfam" id="PF01258"/>
    </source>
</evidence>
<keyword evidence="3" id="KW-0862">Zinc</keyword>
<keyword evidence="2" id="KW-0863">Zinc-finger</keyword>
<dbReference type="EMBL" id="JAPVES010000030">
    <property type="protein sequence ID" value="MCZ3373694.1"/>
    <property type="molecule type" value="Genomic_DNA"/>
</dbReference>
<dbReference type="SUPFAM" id="SSF143555">
    <property type="entry name" value="FwdE-like"/>
    <property type="match status" value="1"/>
</dbReference>
<dbReference type="InterPro" id="IPR053194">
    <property type="entry name" value="tRNA_methyltr_O"/>
</dbReference>
<dbReference type="EMBL" id="JAPVER010000020">
    <property type="protein sequence ID" value="MCZ3367158.1"/>
    <property type="molecule type" value="Genomic_DNA"/>
</dbReference>
<evidence type="ECO:0000313" key="6">
    <source>
        <dbReference type="EMBL" id="MCZ3367158.1"/>
    </source>
</evidence>
<dbReference type="Gene3D" id="3.30.1330.130">
    <property type="match status" value="1"/>
</dbReference>
<evidence type="ECO:0000313" key="7">
    <source>
        <dbReference type="EMBL" id="MCZ3373694.1"/>
    </source>
</evidence>
<sequence length="278" mass="32110">MEKSKKIGHISEDNLSKTFYIPKNKALEKPTVFGASNTMCLTVFEGPKNRKFLDVEENKQYFLNTKNRKFLDVEENKQYFLNTKNRKFLDVVNFHGHICPGIAIGYRAGKIAIKKLNITDEKLLTIVENDSCSIDAVQVITGCTFGKGNLIFKDYGKHVYTFINKDNRNTLRLSLNKNIDEMYPEFDMLRDKIFSGSASNEDKMEFKNQKNEITQKILDMPNDELFNIKSAEIRIPDKIQMFQSVKCDICGELVAVHRARIKRGNVMCIPCFDEYLKT</sequence>
<dbReference type="InterPro" id="IPR000962">
    <property type="entry name" value="Znf_DskA_TraR"/>
</dbReference>
<feature type="domain" description="Formylmethanofuran dehydrogenase subunit E" evidence="5">
    <location>
        <begin position="94"/>
        <end position="227"/>
    </location>
</feature>
<dbReference type="PANTHER" id="PTHR39418:SF1">
    <property type="entry name" value="DEHYDROGENASE"/>
    <property type="match status" value="1"/>
</dbReference>
<evidence type="ECO:0000256" key="2">
    <source>
        <dbReference type="ARBA" id="ARBA00022771"/>
    </source>
</evidence>
<dbReference type="GO" id="GO:0008270">
    <property type="term" value="F:zinc ion binding"/>
    <property type="evidence" value="ECO:0007669"/>
    <property type="project" value="UniProtKB-KW"/>
</dbReference>
<dbReference type="Proteomes" id="UP001074446">
    <property type="component" value="Unassembled WGS sequence"/>
</dbReference>
<evidence type="ECO:0000256" key="1">
    <source>
        <dbReference type="ARBA" id="ARBA00022723"/>
    </source>
</evidence>
<gene>
    <name evidence="7" type="ORF">O3H35_13680</name>
    <name evidence="6" type="ORF">O3H54_14810</name>
</gene>
<reference evidence="7" key="1">
    <citation type="submission" date="2022-12" db="EMBL/GenBank/DDBJ databases">
        <title>Reclassification of two methanogenic archaea species isolated from the Kolyma lowland permafrost.</title>
        <authorList>
            <person name="Trubitsyn V.E."/>
            <person name="Rivkina E.M."/>
            <person name="Shcherbakova V.A."/>
        </authorList>
    </citation>
    <scope>NUCLEOTIDE SEQUENCE</scope>
    <source>
        <strain evidence="6">M2</strain>
        <strain evidence="7">MK4</strain>
    </source>
</reference>
<evidence type="ECO:0000313" key="8">
    <source>
        <dbReference type="Proteomes" id="UP001068021"/>
    </source>
</evidence>
<feature type="domain" description="Zinc finger DksA/TraR C4-type" evidence="4">
    <location>
        <begin position="244"/>
        <end position="275"/>
    </location>
</feature>
<dbReference type="InterPro" id="IPR003814">
    <property type="entry name" value="FmdEsu_dom"/>
</dbReference>
<keyword evidence="1" id="KW-0479">Metal-binding</keyword>
<dbReference type="Proteomes" id="UP001068021">
    <property type="component" value="Unassembled WGS sequence"/>
</dbReference>
<proteinExistence type="predicted"/>
<dbReference type="Pfam" id="PF02663">
    <property type="entry name" value="FmdE"/>
    <property type="match status" value="1"/>
</dbReference>
<dbReference type="Pfam" id="PF01258">
    <property type="entry name" value="zf-dskA_traR"/>
    <property type="match status" value="1"/>
</dbReference>
<name>A0A9E5DLJ9_9EURY</name>
<protein>
    <submittedName>
        <fullName evidence="7">FmdE family protein</fullName>
    </submittedName>
</protein>
<organism evidence="7">
    <name type="scientific">Methanobacterium veterum</name>
    <dbReference type="NCBI Taxonomy" id="408577"/>
    <lineage>
        <taxon>Archaea</taxon>
        <taxon>Methanobacteriati</taxon>
        <taxon>Methanobacteriota</taxon>
        <taxon>Methanomada group</taxon>
        <taxon>Methanobacteria</taxon>
        <taxon>Methanobacteriales</taxon>
        <taxon>Methanobacteriaceae</taxon>
        <taxon>Methanobacterium</taxon>
    </lineage>
</organism>
<dbReference type="RefSeq" id="WP_245611229.1">
    <property type="nucleotide sequence ID" value="NZ_JAPVER010000020.1"/>
</dbReference>
<evidence type="ECO:0000259" key="5">
    <source>
        <dbReference type="Pfam" id="PF02663"/>
    </source>
</evidence>
<keyword evidence="8" id="KW-1185">Reference proteome</keyword>
<accession>A0A9E5DLJ9</accession>
<comment type="caution">
    <text evidence="7">The sequence shown here is derived from an EMBL/GenBank/DDBJ whole genome shotgun (WGS) entry which is preliminary data.</text>
</comment>